<dbReference type="InterPro" id="IPR002182">
    <property type="entry name" value="NB-ARC"/>
</dbReference>
<gene>
    <name evidence="4" type="ORF">Sangu_2012400</name>
</gene>
<dbReference type="GO" id="GO:0006952">
    <property type="term" value="P:defense response"/>
    <property type="evidence" value="ECO:0007669"/>
    <property type="project" value="UniProtKB-KW"/>
</dbReference>
<evidence type="ECO:0000313" key="4">
    <source>
        <dbReference type="EMBL" id="KAL0318562.1"/>
    </source>
</evidence>
<dbReference type="AlphaFoldDB" id="A0AAW2LIS8"/>
<keyword evidence="2" id="KW-0611">Plant defense</keyword>
<dbReference type="InterPro" id="IPR042197">
    <property type="entry name" value="Apaf_helical"/>
</dbReference>
<evidence type="ECO:0000256" key="2">
    <source>
        <dbReference type="ARBA" id="ARBA00022821"/>
    </source>
</evidence>
<comment type="caution">
    <text evidence="4">The sequence shown here is derived from an EMBL/GenBank/DDBJ whole genome shotgun (WGS) entry which is preliminary data.</text>
</comment>
<dbReference type="GO" id="GO:0043531">
    <property type="term" value="F:ADP binding"/>
    <property type="evidence" value="ECO:0007669"/>
    <property type="project" value="InterPro"/>
</dbReference>
<dbReference type="PANTHER" id="PTHR36766:SF44">
    <property type="entry name" value="NBS-CODING RESISTANCE GENE ANALOG"/>
    <property type="match status" value="1"/>
</dbReference>
<dbReference type="PANTHER" id="PTHR36766">
    <property type="entry name" value="PLANT BROAD-SPECTRUM MILDEW RESISTANCE PROTEIN RPW8"/>
    <property type="match status" value="1"/>
</dbReference>
<keyword evidence="1" id="KW-0433">Leucine-rich repeat</keyword>
<dbReference type="Pfam" id="PF00931">
    <property type="entry name" value="NB-ARC"/>
    <property type="match status" value="1"/>
</dbReference>
<organism evidence="4">
    <name type="scientific">Sesamum angustifolium</name>
    <dbReference type="NCBI Taxonomy" id="2727405"/>
    <lineage>
        <taxon>Eukaryota</taxon>
        <taxon>Viridiplantae</taxon>
        <taxon>Streptophyta</taxon>
        <taxon>Embryophyta</taxon>
        <taxon>Tracheophyta</taxon>
        <taxon>Spermatophyta</taxon>
        <taxon>Magnoliopsida</taxon>
        <taxon>eudicotyledons</taxon>
        <taxon>Gunneridae</taxon>
        <taxon>Pentapetalae</taxon>
        <taxon>asterids</taxon>
        <taxon>lamiids</taxon>
        <taxon>Lamiales</taxon>
        <taxon>Pedaliaceae</taxon>
        <taxon>Sesamum</taxon>
    </lineage>
</organism>
<dbReference type="Gene3D" id="1.10.8.430">
    <property type="entry name" value="Helical domain of apoptotic protease-activating factors"/>
    <property type="match status" value="1"/>
</dbReference>
<dbReference type="EMBL" id="JACGWK010000013">
    <property type="protein sequence ID" value="KAL0318562.1"/>
    <property type="molecule type" value="Genomic_DNA"/>
</dbReference>
<reference evidence="4" key="2">
    <citation type="journal article" date="2024" name="Plant">
        <title>Genomic evolution and insights into agronomic trait innovations of Sesamum species.</title>
        <authorList>
            <person name="Miao H."/>
            <person name="Wang L."/>
            <person name="Qu L."/>
            <person name="Liu H."/>
            <person name="Sun Y."/>
            <person name="Le M."/>
            <person name="Wang Q."/>
            <person name="Wei S."/>
            <person name="Zheng Y."/>
            <person name="Lin W."/>
            <person name="Duan Y."/>
            <person name="Cao H."/>
            <person name="Xiong S."/>
            <person name="Wang X."/>
            <person name="Wei L."/>
            <person name="Li C."/>
            <person name="Ma Q."/>
            <person name="Ju M."/>
            <person name="Zhao R."/>
            <person name="Li G."/>
            <person name="Mu C."/>
            <person name="Tian Q."/>
            <person name="Mei H."/>
            <person name="Zhang T."/>
            <person name="Gao T."/>
            <person name="Zhang H."/>
        </authorList>
    </citation>
    <scope>NUCLEOTIDE SEQUENCE</scope>
    <source>
        <strain evidence="4">G01</strain>
    </source>
</reference>
<dbReference type="SUPFAM" id="SSF52540">
    <property type="entry name" value="P-loop containing nucleoside triphosphate hydrolases"/>
    <property type="match status" value="1"/>
</dbReference>
<reference evidence="4" key="1">
    <citation type="submission" date="2020-06" db="EMBL/GenBank/DDBJ databases">
        <authorList>
            <person name="Li T."/>
            <person name="Hu X."/>
            <person name="Zhang T."/>
            <person name="Song X."/>
            <person name="Zhang H."/>
            <person name="Dai N."/>
            <person name="Sheng W."/>
            <person name="Hou X."/>
            <person name="Wei L."/>
        </authorList>
    </citation>
    <scope>NUCLEOTIDE SEQUENCE</scope>
    <source>
        <strain evidence="4">G01</strain>
        <tissue evidence="4">Leaf</tissue>
    </source>
</reference>
<sequence>MDDVWSTKAWDDFSLFFPKNGNGSRVLMTTRLSKVGGSLGTHSPYLMDFLNEEKSWNLLCEKAFGQKDCPYPELEKVGKDIAKGCKGLPIAIVVTGGLLAKTDMKQERWERIARNVKSFANSKYQHCL</sequence>
<name>A0AAW2LIS8_9LAMI</name>
<evidence type="ECO:0000256" key="1">
    <source>
        <dbReference type="ARBA" id="ARBA00022614"/>
    </source>
</evidence>
<evidence type="ECO:0000259" key="3">
    <source>
        <dbReference type="Pfam" id="PF00931"/>
    </source>
</evidence>
<feature type="domain" description="NB-ARC" evidence="3">
    <location>
        <begin position="1"/>
        <end position="68"/>
    </location>
</feature>
<dbReference type="InterPro" id="IPR027417">
    <property type="entry name" value="P-loop_NTPase"/>
</dbReference>
<accession>A0AAW2LIS8</accession>
<proteinExistence type="predicted"/>
<protein>
    <submittedName>
        <fullName evidence="4">ToMV susceptible protein tm-2</fullName>
    </submittedName>
</protein>